<proteinExistence type="predicted"/>
<organism evidence="1 2">
    <name type="scientific">Paracoccus litorisediminis</name>
    <dbReference type="NCBI Taxonomy" id="2006130"/>
    <lineage>
        <taxon>Bacteria</taxon>
        <taxon>Pseudomonadati</taxon>
        <taxon>Pseudomonadota</taxon>
        <taxon>Alphaproteobacteria</taxon>
        <taxon>Rhodobacterales</taxon>
        <taxon>Paracoccaceae</taxon>
        <taxon>Paracoccus</taxon>
    </lineage>
</organism>
<keyword evidence="2" id="KW-1185">Reference proteome</keyword>
<dbReference type="Proteomes" id="UP000449846">
    <property type="component" value="Unassembled WGS sequence"/>
</dbReference>
<sequence length="73" mass="8175">MNFTPRVFISPRRQEASLAILPFRKIQTPVTQKGSDNGADRYKLGLKMMEGCPLKPATLVIPRASTQLEMKEA</sequence>
<name>A0A844HED8_9RHOB</name>
<dbReference type="AlphaFoldDB" id="A0A844HED8"/>
<accession>A0A844HED8</accession>
<evidence type="ECO:0000313" key="1">
    <source>
        <dbReference type="EMBL" id="MTH57630.1"/>
    </source>
</evidence>
<dbReference type="EMBL" id="WMIG01000001">
    <property type="protein sequence ID" value="MTH57630.1"/>
    <property type="molecule type" value="Genomic_DNA"/>
</dbReference>
<protein>
    <submittedName>
        <fullName evidence="1">Uncharacterized protein</fullName>
    </submittedName>
</protein>
<comment type="caution">
    <text evidence="1">The sequence shown here is derived from an EMBL/GenBank/DDBJ whole genome shotgun (WGS) entry which is preliminary data.</text>
</comment>
<reference evidence="1 2" key="1">
    <citation type="submission" date="2019-11" db="EMBL/GenBank/DDBJ databases">
        <authorList>
            <person name="Dong K."/>
        </authorList>
    </citation>
    <scope>NUCLEOTIDE SEQUENCE [LARGE SCALE GENOMIC DNA]</scope>
    <source>
        <strain evidence="1 2">NBRC 112902</strain>
    </source>
</reference>
<gene>
    <name evidence="1" type="ORF">GL300_00220</name>
</gene>
<evidence type="ECO:0000313" key="2">
    <source>
        <dbReference type="Proteomes" id="UP000449846"/>
    </source>
</evidence>